<sequence>MVMKALPVTKVFGNPSVTAEEVMARRKAGSLNKHLEGTLGFWQIFQNSMVTPTISVS</sequence>
<evidence type="ECO:0000313" key="2">
    <source>
        <dbReference type="Proteomes" id="UP000003688"/>
    </source>
</evidence>
<protein>
    <submittedName>
        <fullName evidence="1">Uncharacterized protein</fullName>
    </submittedName>
</protein>
<organism evidence="1 2">
    <name type="scientific">Pedosphaera parvula (strain Ellin514)</name>
    <dbReference type="NCBI Taxonomy" id="320771"/>
    <lineage>
        <taxon>Bacteria</taxon>
        <taxon>Pseudomonadati</taxon>
        <taxon>Verrucomicrobiota</taxon>
        <taxon>Pedosphaerae</taxon>
        <taxon>Pedosphaerales</taxon>
        <taxon>Pedosphaeraceae</taxon>
        <taxon>Pedosphaera</taxon>
    </lineage>
</organism>
<proteinExistence type="predicted"/>
<evidence type="ECO:0000313" key="1">
    <source>
        <dbReference type="EMBL" id="EEF59059.1"/>
    </source>
</evidence>
<comment type="caution">
    <text evidence="1">The sequence shown here is derived from an EMBL/GenBank/DDBJ whole genome shotgun (WGS) entry which is preliminary data.</text>
</comment>
<name>B9XM66_PEDPL</name>
<gene>
    <name evidence="1" type="ORF">Cflav_PD2186</name>
</gene>
<reference evidence="1 2" key="1">
    <citation type="journal article" date="2011" name="J. Bacteriol.">
        <title>Genome sequence of 'Pedosphaera parvula' Ellin514, an aerobic Verrucomicrobial isolate from pasture soil.</title>
        <authorList>
            <person name="Kant R."/>
            <person name="van Passel M.W."/>
            <person name="Sangwan P."/>
            <person name="Palva A."/>
            <person name="Lucas S."/>
            <person name="Copeland A."/>
            <person name="Lapidus A."/>
            <person name="Glavina Del Rio T."/>
            <person name="Dalin E."/>
            <person name="Tice H."/>
            <person name="Bruce D."/>
            <person name="Goodwin L."/>
            <person name="Pitluck S."/>
            <person name="Chertkov O."/>
            <person name="Larimer F.W."/>
            <person name="Land M.L."/>
            <person name="Hauser L."/>
            <person name="Brettin T.S."/>
            <person name="Detter J.C."/>
            <person name="Han S."/>
            <person name="de Vos W.M."/>
            <person name="Janssen P.H."/>
            <person name="Smidt H."/>
        </authorList>
    </citation>
    <scope>NUCLEOTIDE SEQUENCE [LARGE SCALE GENOMIC DNA]</scope>
    <source>
        <strain evidence="1 2">Ellin514</strain>
    </source>
</reference>
<accession>B9XM66</accession>
<keyword evidence="2" id="KW-1185">Reference proteome</keyword>
<dbReference type="EMBL" id="ABOX02000033">
    <property type="protein sequence ID" value="EEF59059.1"/>
    <property type="molecule type" value="Genomic_DNA"/>
</dbReference>
<dbReference type="AlphaFoldDB" id="B9XM66"/>
<dbReference type="Proteomes" id="UP000003688">
    <property type="component" value="Unassembled WGS sequence"/>
</dbReference>